<name>A0ABX2VBV4_9BACL</name>
<dbReference type="InterPro" id="IPR016181">
    <property type="entry name" value="Acyl_CoA_acyltransferase"/>
</dbReference>
<gene>
    <name evidence="2" type="ORF">A3783_07300</name>
</gene>
<reference evidence="2 3" key="1">
    <citation type="submission" date="2016-03" db="EMBL/GenBank/DDBJ databases">
        <authorList>
            <person name="Cho S.-Y."/>
            <person name="Lim S."/>
            <person name="Kim H."/>
            <person name="Soh E.H."/>
            <person name="Moon J.S."/>
        </authorList>
    </citation>
    <scope>NUCLEOTIDE SEQUENCE [LARGE SCALE GENOMIC DNA]</scope>
    <source>
        <strain evidence="2 3">KCTC 3810</strain>
    </source>
</reference>
<proteinExistence type="predicted"/>
<dbReference type="InterPro" id="IPR000182">
    <property type="entry name" value="GNAT_dom"/>
</dbReference>
<dbReference type="EMBL" id="LVVL01000001">
    <property type="protein sequence ID" value="OAN15731.1"/>
    <property type="molecule type" value="Genomic_DNA"/>
</dbReference>
<organism evidence="2 3">
    <name type="scientific">Exiguobacterium undae</name>
    <dbReference type="NCBI Taxonomy" id="169177"/>
    <lineage>
        <taxon>Bacteria</taxon>
        <taxon>Bacillati</taxon>
        <taxon>Bacillota</taxon>
        <taxon>Bacilli</taxon>
        <taxon>Bacillales</taxon>
        <taxon>Bacillales Family XII. Incertae Sedis</taxon>
        <taxon>Exiguobacterium</taxon>
    </lineage>
</organism>
<comment type="caution">
    <text evidence="2">The sequence shown here is derived from an EMBL/GenBank/DDBJ whole genome shotgun (WGS) entry which is preliminary data.</text>
</comment>
<dbReference type="Proteomes" id="UP000078447">
    <property type="component" value="Unassembled WGS sequence"/>
</dbReference>
<feature type="domain" description="N-acetyltransferase" evidence="1">
    <location>
        <begin position="3"/>
        <end position="152"/>
    </location>
</feature>
<evidence type="ECO:0000259" key="1">
    <source>
        <dbReference type="PROSITE" id="PS51186"/>
    </source>
</evidence>
<dbReference type="RefSeq" id="WP_028106531.1">
    <property type="nucleotide sequence ID" value="NZ_CP085018.1"/>
</dbReference>
<evidence type="ECO:0000313" key="2">
    <source>
        <dbReference type="EMBL" id="OAN15731.1"/>
    </source>
</evidence>
<accession>A0ABX2VBV4</accession>
<dbReference type="SUPFAM" id="SSF55729">
    <property type="entry name" value="Acyl-CoA N-acyltransferases (Nat)"/>
    <property type="match status" value="1"/>
</dbReference>
<dbReference type="Gene3D" id="3.40.630.30">
    <property type="match status" value="1"/>
</dbReference>
<dbReference type="CDD" id="cd04301">
    <property type="entry name" value="NAT_SF"/>
    <property type="match status" value="1"/>
</dbReference>
<evidence type="ECO:0000313" key="3">
    <source>
        <dbReference type="Proteomes" id="UP000078447"/>
    </source>
</evidence>
<keyword evidence="3" id="KW-1185">Reference proteome</keyword>
<protein>
    <recommendedName>
        <fullName evidence="1">N-acetyltransferase domain-containing protein</fullName>
    </recommendedName>
</protein>
<dbReference type="PROSITE" id="PS51186">
    <property type="entry name" value="GNAT"/>
    <property type="match status" value="1"/>
</dbReference>
<dbReference type="Pfam" id="PF13508">
    <property type="entry name" value="Acetyltransf_7"/>
    <property type="match status" value="1"/>
</dbReference>
<sequence length="187" mass="22369">MFLETEHLTKDHRDIDRVNQLYLEAFPDHERMPMNILLRKAKKRSVDFWALYDQNIFVGFTYLITHQDLTYVLYVAVDGQARSSGYGSQLLKKIEEHRPGNRIILNIENLDESAENYQQRVTRKRFYVRNGYRDSGLVYEDRWAKYEVLLNGTAVETHEFYRLLRKFAGNLLFLLFKPRITKTNLNR</sequence>